<evidence type="ECO:0000313" key="6">
    <source>
        <dbReference type="Proteomes" id="UP000000328"/>
    </source>
</evidence>
<feature type="domain" description="PucR C-terminal helix-turn-helix" evidence="2">
    <location>
        <begin position="256"/>
        <end position="312"/>
    </location>
</feature>
<dbReference type="PANTHER" id="PTHR33744:SF1">
    <property type="entry name" value="DNA-BINDING TRANSCRIPTIONAL ACTIVATOR ADER"/>
    <property type="match status" value="1"/>
</dbReference>
<evidence type="ECO:0008006" key="7">
    <source>
        <dbReference type="Google" id="ProtNLM"/>
    </source>
</evidence>
<dbReference type="Pfam" id="PF13556">
    <property type="entry name" value="HTH_30"/>
    <property type="match status" value="1"/>
</dbReference>
<organism evidence="5 6">
    <name type="scientific">Amycolatopsis mediterranei (strain U-32)</name>
    <dbReference type="NCBI Taxonomy" id="749927"/>
    <lineage>
        <taxon>Bacteria</taxon>
        <taxon>Bacillati</taxon>
        <taxon>Actinomycetota</taxon>
        <taxon>Actinomycetes</taxon>
        <taxon>Pseudonocardiales</taxon>
        <taxon>Pseudonocardiaceae</taxon>
        <taxon>Amycolatopsis</taxon>
    </lineage>
</organism>
<dbReference type="KEGG" id="amd:AMED_7237"/>
<evidence type="ECO:0000259" key="3">
    <source>
        <dbReference type="Pfam" id="PF14361"/>
    </source>
</evidence>
<dbReference type="GeneID" id="92874878"/>
<dbReference type="PATRIC" id="fig|749927.5.peg.7525"/>
<dbReference type="Proteomes" id="UP000000328">
    <property type="component" value="Chromosome"/>
</dbReference>
<dbReference type="RefSeq" id="WP_013228999.1">
    <property type="nucleotide sequence ID" value="NC_014318.1"/>
</dbReference>
<evidence type="ECO:0000259" key="4">
    <source>
        <dbReference type="Pfam" id="PF17853"/>
    </source>
</evidence>
<dbReference type="eggNOG" id="COG2508">
    <property type="taxonomic scope" value="Bacteria"/>
</dbReference>
<dbReference type="HOGENOM" id="CLU_052171_0_0_11"/>
<dbReference type="InterPro" id="IPR025751">
    <property type="entry name" value="RsbRD_N_dom"/>
</dbReference>
<protein>
    <recommendedName>
        <fullName evidence="7">PucR C-terminal helix-turn-helix domain-containing protein</fullName>
    </recommendedName>
</protein>
<reference evidence="5 6" key="1">
    <citation type="journal article" date="2010" name="Cell Res.">
        <title>Complete genome sequence of the rifamycin SV-producing Amycolatopsis mediterranei U32 revealed its genetic characteristics in phylogeny and metabolism.</title>
        <authorList>
            <person name="Zhao W."/>
            <person name="Zhong Y."/>
            <person name="Yuan H."/>
            <person name="Wang J."/>
            <person name="Zheng H."/>
            <person name="Wang Y."/>
            <person name="Cen X."/>
            <person name="Xu F."/>
            <person name="Bai J."/>
            <person name="Han X."/>
            <person name="Lu G."/>
            <person name="Zhu Y."/>
            <person name="Shao Z."/>
            <person name="Yan H."/>
            <person name="Li C."/>
            <person name="Peng N."/>
            <person name="Zhang Z."/>
            <person name="Zhang Y."/>
            <person name="Lin W."/>
            <person name="Fan Y."/>
            <person name="Qin Z."/>
            <person name="Hu Y."/>
            <person name="Zhu B."/>
            <person name="Wang S."/>
            <person name="Ding X."/>
            <person name="Zhao G.P."/>
        </authorList>
    </citation>
    <scope>NUCLEOTIDE SEQUENCE [LARGE SCALE GENOMIC DNA]</scope>
    <source>
        <strain evidence="6">U-32</strain>
    </source>
</reference>
<dbReference type="InterPro" id="IPR051448">
    <property type="entry name" value="CdaR-like_regulators"/>
</dbReference>
<feature type="domain" description="RsbT co-antagonist protein RsbRD N-terminal" evidence="3">
    <location>
        <begin position="2"/>
        <end position="72"/>
    </location>
</feature>
<dbReference type="OrthoDB" id="4534407at2"/>
<dbReference type="AlphaFoldDB" id="A0A0H3DH39"/>
<accession>A0A0H3DH39</accession>
<dbReference type="PANTHER" id="PTHR33744">
    <property type="entry name" value="CARBOHYDRATE DIACID REGULATOR"/>
    <property type="match status" value="1"/>
</dbReference>
<gene>
    <name evidence="5" type="ordered locus">AMED_7237</name>
</gene>
<dbReference type="InterPro" id="IPR025736">
    <property type="entry name" value="PucR_C-HTH_dom"/>
</dbReference>
<dbReference type="InterPro" id="IPR042070">
    <property type="entry name" value="PucR_C-HTH_sf"/>
</dbReference>
<comment type="similarity">
    <text evidence="1">Belongs to the CdaR family.</text>
</comment>
<dbReference type="InterPro" id="IPR041522">
    <property type="entry name" value="CdaR_GGDEF"/>
</dbReference>
<evidence type="ECO:0000259" key="2">
    <source>
        <dbReference type="Pfam" id="PF13556"/>
    </source>
</evidence>
<dbReference type="Pfam" id="PF17853">
    <property type="entry name" value="GGDEF_2"/>
    <property type="match status" value="1"/>
</dbReference>
<evidence type="ECO:0000313" key="5">
    <source>
        <dbReference type="EMBL" id="ADJ48954.1"/>
    </source>
</evidence>
<feature type="domain" description="CdaR GGDEF-like" evidence="4">
    <location>
        <begin position="90"/>
        <end position="205"/>
    </location>
</feature>
<name>A0A0H3DH39_AMYMU</name>
<proteinExistence type="inferred from homology"/>
<dbReference type="Gene3D" id="1.10.10.2840">
    <property type="entry name" value="PucR C-terminal helix-turn-helix domain"/>
    <property type="match status" value="1"/>
</dbReference>
<sequence>MSLADFMHAIRITHRVMWGAIAKWTAGRSGGHDVAPAAAGLVLEFVNRASTMAAQVYLDTEQVLALEGDRARRDLLEDLLAGHEPGPGPRLAAAREAGLAPDAQRQVLVAVPVTAMADQYALRSAVSALARALGDPVRSLAVVRQDEIVIVRSLPTAGGDPPSGPVRAAWRTLAEQGIRLAIGISTTHDTTAGTPKAYREATAALGTLPKPGGVAALAELTAFEYLTLHADDTVARLIPTRVRTFVTEDLHAGATLTETVLCYVRTDLNVKAAAQALGIHVNTAHHRLARVEERTGYDLRRLAQVQELLIAISLLGGFSAGL</sequence>
<evidence type="ECO:0000256" key="1">
    <source>
        <dbReference type="ARBA" id="ARBA00006754"/>
    </source>
</evidence>
<dbReference type="Pfam" id="PF14361">
    <property type="entry name" value="RsbRD_N"/>
    <property type="match status" value="1"/>
</dbReference>
<dbReference type="EMBL" id="CP002000">
    <property type="protein sequence ID" value="ADJ48954.1"/>
    <property type="molecule type" value="Genomic_DNA"/>
</dbReference>